<protein>
    <recommendedName>
        <fullName evidence="4">MORN repeat-containing protein 3</fullName>
    </recommendedName>
</protein>
<dbReference type="Pfam" id="PF02493">
    <property type="entry name" value="MORN"/>
    <property type="match status" value="6"/>
</dbReference>
<keyword evidence="7" id="KW-1185">Reference proteome</keyword>
<name>A0A553Q6B3_9TELE</name>
<dbReference type="STRING" id="623744.A0A553Q6B3"/>
<evidence type="ECO:0000256" key="2">
    <source>
        <dbReference type="ARBA" id="ARBA00022737"/>
    </source>
</evidence>
<gene>
    <name evidence="6" type="ORF">DNTS_008584</name>
</gene>
<dbReference type="InterPro" id="IPR003409">
    <property type="entry name" value="MORN"/>
</dbReference>
<accession>A0A553Q6B3</accession>
<reference evidence="6 7" key="1">
    <citation type="journal article" date="2019" name="Sci. Data">
        <title>Hybrid genome assembly and annotation of Danionella translucida.</title>
        <authorList>
            <person name="Kadobianskyi M."/>
            <person name="Schulze L."/>
            <person name="Schuelke M."/>
            <person name="Judkewitz B."/>
        </authorList>
    </citation>
    <scope>NUCLEOTIDE SEQUENCE [LARGE SCALE GENOMIC DNA]</scope>
    <source>
        <strain evidence="6 7">Bolton</strain>
    </source>
</reference>
<evidence type="ECO:0000313" key="7">
    <source>
        <dbReference type="Proteomes" id="UP000316079"/>
    </source>
</evidence>
<dbReference type="Proteomes" id="UP000316079">
    <property type="component" value="Unassembled WGS sequence"/>
</dbReference>
<dbReference type="AlphaFoldDB" id="A0A553Q6B3"/>
<comment type="caution">
    <text evidence="6">The sequence shown here is derived from an EMBL/GenBank/DDBJ whole genome shotgun (WGS) entry which is preliminary data.</text>
</comment>
<dbReference type="PANTHER" id="PTHR46511:SF1">
    <property type="entry name" value="MORN REPEAT-CONTAINING PROTEIN 3"/>
    <property type="match status" value="1"/>
</dbReference>
<organism evidence="6 7">
    <name type="scientific">Danionella cerebrum</name>
    <dbReference type="NCBI Taxonomy" id="2873325"/>
    <lineage>
        <taxon>Eukaryota</taxon>
        <taxon>Metazoa</taxon>
        <taxon>Chordata</taxon>
        <taxon>Craniata</taxon>
        <taxon>Vertebrata</taxon>
        <taxon>Euteleostomi</taxon>
        <taxon>Actinopterygii</taxon>
        <taxon>Neopterygii</taxon>
        <taxon>Teleostei</taxon>
        <taxon>Ostariophysi</taxon>
        <taxon>Cypriniformes</taxon>
        <taxon>Danionidae</taxon>
        <taxon>Danioninae</taxon>
        <taxon>Danionella</taxon>
    </lineage>
</organism>
<dbReference type="EMBL" id="SRMA01026281">
    <property type="protein sequence ID" value="TRY85472.1"/>
    <property type="molecule type" value="Genomic_DNA"/>
</dbReference>
<evidence type="ECO:0000313" key="6">
    <source>
        <dbReference type="EMBL" id="TRY85471.1"/>
    </source>
</evidence>
<dbReference type="SMART" id="SM00698">
    <property type="entry name" value="MORN"/>
    <property type="match status" value="6"/>
</dbReference>
<keyword evidence="3" id="KW-0968">Cytoplasmic vesicle</keyword>
<comment type="subcellular location">
    <subcellularLocation>
        <location evidence="1">Cytoplasmic vesicle</location>
        <location evidence="1">Secretory vesicle</location>
        <location evidence="1">Acrosome</location>
    </subcellularLocation>
</comment>
<evidence type="ECO:0000256" key="5">
    <source>
        <dbReference type="ARBA" id="ARBA00045851"/>
    </source>
</evidence>
<proteinExistence type="predicted"/>
<dbReference type="PANTHER" id="PTHR46511">
    <property type="entry name" value="MORN REPEAT-CONTAINING PROTEIN 3"/>
    <property type="match status" value="1"/>
</dbReference>
<comment type="function">
    <text evidence="5">Assembles a suppression complex (suppresome) by tethering SIRT1 and MDM2 to regulate composite modifications of p53/TP53. Confers both deacetylation-mediated functional inactivation, by SIRT1, and ubiquitination-dependent degradation, by MDM2, of p53/TP53, promoting a proliferative and cell survival behaviors. May play a role in the regulation of spermatogenesis.</text>
</comment>
<dbReference type="Gene3D" id="2.20.110.10">
    <property type="entry name" value="Histone H3 K4-specific methyltransferase SET7/9 N-terminal domain"/>
    <property type="match status" value="3"/>
</dbReference>
<reference evidence="6" key="2">
    <citation type="submission" date="2019-04" db="EMBL/GenBank/DDBJ databases">
        <authorList>
            <person name="Kadobianskyi M."/>
            <person name="Schulze L."/>
            <person name="Schuelke M."/>
            <person name="Judkewitz B."/>
        </authorList>
    </citation>
    <scope>NUCLEOTIDE SEQUENCE</scope>
    <source>
        <strain evidence="6">Bolton</strain>
        <tissue evidence="6">Whole-body</tissue>
    </source>
</reference>
<dbReference type="SUPFAM" id="SSF82185">
    <property type="entry name" value="Histone H3 K4-specific methyltransferase SET7/9 N-terminal domain"/>
    <property type="match status" value="2"/>
</dbReference>
<keyword evidence="2" id="KW-0677">Repeat</keyword>
<dbReference type="EMBL" id="SRMA01026281">
    <property type="protein sequence ID" value="TRY85471.1"/>
    <property type="molecule type" value="Genomic_DNA"/>
</dbReference>
<evidence type="ECO:0000256" key="1">
    <source>
        <dbReference type="ARBA" id="ARBA00004218"/>
    </source>
</evidence>
<dbReference type="OrthoDB" id="270720at2759"/>
<sequence length="233" mass="26913">MTHLKTKRMTNALVKVWDAKAEKTGLHRTMYSVNGDQYIGEWIDNKKHGKGKQFWKKAGEIYDGDWIKGKREGFGILSRIDHKTKEFVKVYIGSWKNNKKDGTGMYIYSPFEFYEGDWHQDERSGWGRMHYMNGELYEGEWLKDKQHGRGLLLLANGNRFIGGWSKGKKNGAGQFFYLDRGQLYDGFWLNGVAKCGSISDFRREAAVKPTVCPLPRVCLQDPQAVLMEVRSLL</sequence>
<evidence type="ECO:0000256" key="3">
    <source>
        <dbReference type="ARBA" id="ARBA00023329"/>
    </source>
</evidence>
<evidence type="ECO:0000256" key="4">
    <source>
        <dbReference type="ARBA" id="ARBA00039854"/>
    </source>
</evidence>
<dbReference type="InterPro" id="IPR052472">
    <property type="entry name" value="MORN3"/>
</dbReference>
<dbReference type="GO" id="GO:0001669">
    <property type="term" value="C:acrosomal vesicle"/>
    <property type="evidence" value="ECO:0007669"/>
    <property type="project" value="UniProtKB-SubCell"/>
</dbReference>